<keyword evidence="3" id="KW-1185">Reference proteome</keyword>
<feature type="compositionally biased region" description="Basic and acidic residues" evidence="1">
    <location>
        <begin position="245"/>
        <end position="255"/>
    </location>
</feature>
<dbReference type="RefSeq" id="XP_056065830.1">
    <property type="nucleotide sequence ID" value="XM_056220527.1"/>
</dbReference>
<dbReference type="GeneID" id="80915331"/>
<feature type="region of interest" description="Disordered" evidence="1">
    <location>
        <begin position="105"/>
        <end position="136"/>
    </location>
</feature>
<evidence type="ECO:0000313" key="3">
    <source>
        <dbReference type="Proteomes" id="UP001140513"/>
    </source>
</evidence>
<protein>
    <submittedName>
        <fullName evidence="2">Uncharacterized protein</fullName>
    </submittedName>
</protein>
<sequence length="255" mass="28785">MNDQTVKREILDGNDGQLESDDTVKRETLDGNDGQGWEELESEHTYKSKDMVKTDESVKSETSSTSMGSSESADWRRTLVDDHILPHATRRRRFINVMAERVEKRRAAGDDGAGSDSSIESGAPIYPHTEPLRLPGFERFRSSDTRKRFLAERQRVRAMLERPFPDIGNVIFDADSRTMLNEQRPARRPISPPNLHRGARANATHSLPATSNVNRQDAPTRSPQQDVPVSEQRASAPNKRRRLPWIKDEDAKGSG</sequence>
<evidence type="ECO:0000256" key="1">
    <source>
        <dbReference type="SAM" id="MobiDB-lite"/>
    </source>
</evidence>
<proteinExistence type="predicted"/>
<evidence type="ECO:0000313" key="2">
    <source>
        <dbReference type="EMBL" id="KAJ4345666.1"/>
    </source>
</evidence>
<name>A0A9W8XAR1_9PLEO</name>
<gene>
    <name evidence="2" type="ORF">N0V89_011801</name>
</gene>
<feature type="region of interest" description="Disordered" evidence="1">
    <location>
        <begin position="1"/>
        <end position="73"/>
    </location>
</feature>
<dbReference type="Proteomes" id="UP001140513">
    <property type="component" value="Unassembled WGS sequence"/>
</dbReference>
<accession>A0A9W8XAR1</accession>
<feature type="compositionally biased region" description="Low complexity" evidence="1">
    <location>
        <begin position="60"/>
        <end position="72"/>
    </location>
</feature>
<comment type="caution">
    <text evidence="2">The sequence shown here is derived from an EMBL/GenBank/DDBJ whole genome shotgun (WGS) entry which is preliminary data.</text>
</comment>
<feature type="region of interest" description="Disordered" evidence="1">
    <location>
        <begin position="183"/>
        <end position="255"/>
    </location>
</feature>
<dbReference type="EMBL" id="JAPEUX010000009">
    <property type="protein sequence ID" value="KAJ4345666.1"/>
    <property type="molecule type" value="Genomic_DNA"/>
</dbReference>
<feature type="compositionally biased region" description="Basic and acidic residues" evidence="1">
    <location>
        <begin position="42"/>
        <end position="59"/>
    </location>
</feature>
<dbReference type="AlphaFoldDB" id="A0A9W8XAR1"/>
<reference evidence="2" key="1">
    <citation type="submission" date="2022-10" db="EMBL/GenBank/DDBJ databases">
        <title>Tapping the CABI collections for fungal endophytes: first genome assemblies for Collariella, Neodidymelliopsis, Ascochyta clinopodiicola, Didymella pomorum, Didymosphaeria variabile, Neocosmospora piperis and Neocucurbitaria cava.</title>
        <authorList>
            <person name="Hill R."/>
        </authorList>
    </citation>
    <scope>NUCLEOTIDE SEQUENCE</scope>
    <source>
        <strain evidence="2">IMI 356815</strain>
    </source>
</reference>
<organism evidence="2 3">
    <name type="scientific">Didymosphaeria variabile</name>
    <dbReference type="NCBI Taxonomy" id="1932322"/>
    <lineage>
        <taxon>Eukaryota</taxon>
        <taxon>Fungi</taxon>
        <taxon>Dikarya</taxon>
        <taxon>Ascomycota</taxon>
        <taxon>Pezizomycotina</taxon>
        <taxon>Dothideomycetes</taxon>
        <taxon>Pleosporomycetidae</taxon>
        <taxon>Pleosporales</taxon>
        <taxon>Massarineae</taxon>
        <taxon>Didymosphaeriaceae</taxon>
        <taxon>Didymosphaeria</taxon>
    </lineage>
</organism>
<feature type="compositionally biased region" description="Basic and acidic residues" evidence="1">
    <location>
        <begin position="1"/>
        <end position="11"/>
    </location>
</feature>
<feature type="compositionally biased region" description="Polar residues" evidence="1">
    <location>
        <begin position="203"/>
        <end position="235"/>
    </location>
</feature>